<protein>
    <submittedName>
        <fullName evidence="7">Metallophosphoesterase</fullName>
    </submittedName>
</protein>
<evidence type="ECO:0000256" key="1">
    <source>
        <dbReference type="ARBA" id="ARBA00022723"/>
    </source>
</evidence>
<evidence type="ECO:0000259" key="6">
    <source>
        <dbReference type="Pfam" id="PF24405"/>
    </source>
</evidence>
<evidence type="ECO:0000313" key="12">
    <source>
        <dbReference type="Proteomes" id="UP000293506"/>
    </source>
</evidence>
<evidence type="ECO:0000313" key="10">
    <source>
        <dbReference type="Proteomes" id="UP000284267"/>
    </source>
</evidence>
<dbReference type="Pfam" id="PF24405">
    <property type="entry name" value="Pua-like"/>
    <property type="match status" value="1"/>
</dbReference>
<evidence type="ECO:0000313" key="7">
    <source>
        <dbReference type="EMBL" id="RHK97866.1"/>
    </source>
</evidence>
<evidence type="ECO:0000256" key="2">
    <source>
        <dbReference type="ARBA" id="ARBA00022801"/>
    </source>
</evidence>
<dbReference type="EMBL" id="QROE01000001">
    <property type="protein sequence ID" value="RHK97866.1"/>
    <property type="molecule type" value="Genomic_DNA"/>
</dbReference>
<comment type="similarity">
    <text evidence="4">Belongs to the cyclic nucleotide phosphodiesterase class-III family.</text>
</comment>
<accession>A0A415HUD5</accession>
<keyword evidence="1" id="KW-0479">Metal-binding</keyword>
<dbReference type="Gene3D" id="3.60.21.10">
    <property type="match status" value="1"/>
</dbReference>
<dbReference type="Proteomes" id="UP000284267">
    <property type="component" value="Unassembled WGS sequence"/>
</dbReference>
<keyword evidence="3" id="KW-0408">Iron</keyword>
<organism evidence="7 10">
    <name type="scientific">Blautia obeum</name>
    <dbReference type="NCBI Taxonomy" id="40520"/>
    <lineage>
        <taxon>Bacteria</taxon>
        <taxon>Bacillati</taxon>
        <taxon>Bacillota</taxon>
        <taxon>Clostridia</taxon>
        <taxon>Lachnospirales</taxon>
        <taxon>Lachnospiraceae</taxon>
        <taxon>Blautia</taxon>
    </lineage>
</organism>
<dbReference type="PANTHER" id="PTHR42988">
    <property type="entry name" value="PHOSPHOHYDROLASE"/>
    <property type="match status" value="1"/>
</dbReference>
<dbReference type="Pfam" id="PF00149">
    <property type="entry name" value="Metallophos"/>
    <property type="match status" value="1"/>
</dbReference>
<dbReference type="EMBL" id="QROS01000022">
    <property type="protein sequence ID" value="RHL42910.1"/>
    <property type="molecule type" value="Genomic_DNA"/>
</dbReference>
<dbReference type="GO" id="GO:0016787">
    <property type="term" value="F:hydrolase activity"/>
    <property type="evidence" value="ECO:0007669"/>
    <property type="project" value="UniProtKB-KW"/>
</dbReference>
<evidence type="ECO:0000313" key="11">
    <source>
        <dbReference type="Proteomes" id="UP000285897"/>
    </source>
</evidence>
<sequence>MEFETVILRFRDLVTENNVTIARHKDMIDKKGYVWWGWWNKGNEKLPFEEFCVLKGEIESKPKYFYLMDSGQEKLYKAECLDIKCSGSDKILSPELECTPNYYNEQKYYAWFKFDKIEECEADEVKNYTYVKVDSLFVENHSNYEKFYGKRVYNIKEMIQQNRTIWFVRNYNENDDSDYEIQLLNSSVVEPHDFSDKYFETGSDTLLWLSDLHFGTDDVFKVKMAKETDVTLTAHIRNAYNDLNKVGGLIITGDITSLGKPEGFTKAEEFIVDLNRNLTRKLISENIIFCPGNHDFVRKNEMLGNGVPEKVSENPDSISAYKEFYSSIHNLNPNEYMACGRRLLMSTGRTVEIVALNSLILQQYKDFEGHGFLSDKQLEYVANKMGWEENVQTNSVRIVIMHHHYMPTCLVEQVDVKKPSSVVYDAERLVQWLAKYDIKLLLHGHKHQSFVSKIGHFDNSIYEIDEDRMKNIYVIGMGGTGAFNCENKFSTLTFCNDHIELKFFRIYADNTETDKCVQTLRIPI</sequence>
<dbReference type="InterPro" id="IPR004843">
    <property type="entry name" value="Calcineurin-like_PHP"/>
</dbReference>
<dbReference type="InterPro" id="IPR050884">
    <property type="entry name" value="CNP_phosphodiesterase-III"/>
</dbReference>
<dbReference type="PANTHER" id="PTHR42988:SF2">
    <property type="entry name" value="CYCLIC NUCLEOTIDE PHOSPHODIESTERASE CBUA0032-RELATED"/>
    <property type="match status" value="1"/>
</dbReference>
<evidence type="ECO:0000313" key="8">
    <source>
        <dbReference type="EMBL" id="RHL42910.1"/>
    </source>
</evidence>
<dbReference type="InterPro" id="IPR057406">
    <property type="entry name" value="Pua-like_dom"/>
</dbReference>
<dbReference type="AlphaFoldDB" id="A0A415HUD5"/>
<evidence type="ECO:0000313" key="9">
    <source>
        <dbReference type="EMBL" id="RYT68255.1"/>
    </source>
</evidence>
<feature type="domain" description="Pua-like" evidence="6">
    <location>
        <begin position="6"/>
        <end position="176"/>
    </location>
</feature>
<evidence type="ECO:0000256" key="4">
    <source>
        <dbReference type="ARBA" id="ARBA00025742"/>
    </source>
</evidence>
<dbReference type="SUPFAM" id="SSF56300">
    <property type="entry name" value="Metallo-dependent phosphatases"/>
    <property type="match status" value="1"/>
</dbReference>
<dbReference type="Proteomes" id="UP000285897">
    <property type="component" value="Unassembled WGS sequence"/>
</dbReference>
<feature type="domain" description="Calcineurin-like phosphoesterase" evidence="5">
    <location>
        <begin position="206"/>
        <end position="448"/>
    </location>
</feature>
<dbReference type="InterPro" id="IPR029052">
    <property type="entry name" value="Metallo-depent_PP-like"/>
</dbReference>
<evidence type="ECO:0000256" key="3">
    <source>
        <dbReference type="ARBA" id="ARBA00023004"/>
    </source>
</evidence>
<comment type="caution">
    <text evidence="7">The sequence shown here is derived from an EMBL/GenBank/DDBJ whole genome shotgun (WGS) entry which is preliminary data.</text>
</comment>
<proteinExistence type="inferred from homology"/>
<gene>
    <name evidence="8" type="ORF">DW021_16560</name>
    <name evidence="7" type="ORF">DW040_00715</name>
    <name evidence="9" type="ORF">EAI82_03370</name>
</gene>
<dbReference type="GO" id="GO:0046872">
    <property type="term" value="F:metal ion binding"/>
    <property type="evidence" value="ECO:0007669"/>
    <property type="project" value="UniProtKB-KW"/>
</dbReference>
<evidence type="ECO:0000259" key="5">
    <source>
        <dbReference type="Pfam" id="PF00149"/>
    </source>
</evidence>
<reference evidence="10 11" key="1">
    <citation type="submission" date="2018-08" db="EMBL/GenBank/DDBJ databases">
        <title>A genome reference for cultivated species of the human gut microbiota.</title>
        <authorList>
            <person name="Zou Y."/>
            <person name="Xue W."/>
            <person name="Luo G."/>
        </authorList>
    </citation>
    <scope>NUCLEOTIDE SEQUENCE [LARGE SCALE GENOMIC DNA]</scope>
    <source>
        <strain evidence="8 11">AF37-6AC</strain>
        <strain evidence="7 10">AF39-4</strain>
    </source>
</reference>
<name>A0A415HUD5_9FIRM</name>
<reference evidence="9 12" key="2">
    <citation type="journal article" date="2019" name="Science, e1252229">
        <title>Invertible promoters mediate bacterial phase variation, antibiotic resistance, and host adaptation in the gut.</title>
        <authorList>
            <person name="Jiang X."/>
            <person name="Hall A.B."/>
            <person name="Arthur T.D."/>
            <person name="Plichta D.R."/>
            <person name="Covington C.T."/>
            <person name="Poyet M."/>
            <person name="Crothers J."/>
            <person name="Moses P.L."/>
            <person name="Tolonen A.C."/>
            <person name="Vlamakis H."/>
            <person name="Alm E.J."/>
            <person name="Xavier R.J."/>
        </authorList>
    </citation>
    <scope>NUCLEOTIDE SEQUENCE [LARGE SCALE GENOMIC DNA]</scope>
    <source>
        <strain evidence="12">af_0058</strain>
        <strain evidence="9">Af_0058</strain>
    </source>
</reference>
<dbReference type="Proteomes" id="UP000293506">
    <property type="component" value="Unassembled WGS sequence"/>
</dbReference>
<keyword evidence="2" id="KW-0378">Hydrolase</keyword>
<dbReference type="EMBL" id="RCXQ01000002">
    <property type="protein sequence ID" value="RYT68255.1"/>
    <property type="molecule type" value="Genomic_DNA"/>
</dbReference>
<dbReference type="RefSeq" id="WP_118034564.1">
    <property type="nucleotide sequence ID" value="NZ_CABJDZ010000001.1"/>
</dbReference>